<dbReference type="EMBL" id="JBHEZZ010000005">
    <property type="protein sequence ID" value="MFC1402230.1"/>
    <property type="molecule type" value="Genomic_DNA"/>
</dbReference>
<name>A0ABV6ULA0_9ACTN</name>
<keyword evidence="1" id="KW-0677">Repeat</keyword>
<evidence type="ECO:0000313" key="5">
    <source>
        <dbReference type="Proteomes" id="UP001592528"/>
    </source>
</evidence>
<evidence type="ECO:0000256" key="1">
    <source>
        <dbReference type="PROSITE-ProRule" id="PRU01251"/>
    </source>
</evidence>
<dbReference type="GO" id="GO:0006508">
    <property type="term" value="P:proteolysis"/>
    <property type="evidence" value="ECO:0007669"/>
    <property type="project" value="UniProtKB-KW"/>
</dbReference>
<dbReference type="RefSeq" id="WP_084715554.1">
    <property type="nucleotide sequence ID" value="NZ_JBHEZZ010000005.1"/>
</dbReference>
<dbReference type="Gene3D" id="1.10.1780.10">
    <property type="entry name" value="Clp, N-terminal domain"/>
    <property type="match status" value="1"/>
</dbReference>
<reference evidence="4 5" key="1">
    <citation type="submission" date="2024-09" db="EMBL/GenBank/DDBJ databases">
        <authorList>
            <person name="Lee S.D."/>
        </authorList>
    </citation>
    <scope>NUCLEOTIDE SEQUENCE [LARGE SCALE GENOMIC DNA]</scope>
    <source>
        <strain evidence="4 5">N1-5</strain>
    </source>
</reference>
<dbReference type="GO" id="GO:0008233">
    <property type="term" value="F:peptidase activity"/>
    <property type="evidence" value="ECO:0007669"/>
    <property type="project" value="UniProtKB-KW"/>
</dbReference>
<evidence type="ECO:0000256" key="2">
    <source>
        <dbReference type="SAM" id="MobiDB-lite"/>
    </source>
</evidence>
<keyword evidence="4" id="KW-0378">Hydrolase</keyword>
<sequence>MPQMPTLSELAGLVVLAGINEPRDPVRQIAAAEQLASDLNMLGNSLIGLFVEMARAEGCSWADIGAPRGLSKQGAQQRYAPFLAWLTVDDLVSAGVVQRFDEEALRCLRRAETRAGQYGRDAVDSGDLLAAVLDDPAGLAGAVLRGFDVDPSDVRAALEREPDSEQPVEATGRTRPGIGPDARRAIDGAVAEADGHGVAAAHLFLGLLRAPGSRAGKVLTDHGVTRRAALAIMLGLAGRSTPGPA</sequence>
<feature type="domain" description="Clp R" evidence="3">
    <location>
        <begin position="97"/>
        <end position="239"/>
    </location>
</feature>
<keyword evidence="5" id="KW-1185">Reference proteome</keyword>
<dbReference type="Proteomes" id="UP001592528">
    <property type="component" value="Unassembled WGS sequence"/>
</dbReference>
<proteinExistence type="predicted"/>
<dbReference type="InterPro" id="IPR004176">
    <property type="entry name" value="Clp_R_N"/>
</dbReference>
<protein>
    <submittedName>
        <fullName evidence="4">Clp protease N-terminal domain-containing protein</fullName>
    </submittedName>
</protein>
<feature type="region of interest" description="Disordered" evidence="2">
    <location>
        <begin position="158"/>
        <end position="182"/>
    </location>
</feature>
<evidence type="ECO:0000313" key="4">
    <source>
        <dbReference type="EMBL" id="MFC1402230.1"/>
    </source>
</evidence>
<dbReference type="PROSITE" id="PS51903">
    <property type="entry name" value="CLP_R"/>
    <property type="match status" value="1"/>
</dbReference>
<dbReference type="SUPFAM" id="SSF81923">
    <property type="entry name" value="Double Clp-N motif"/>
    <property type="match status" value="1"/>
</dbReference>
<keyword evidence="4" id="KW-0645">Protease</keyword>
<evidence type="ECO:0000259" key="3">
    <source>
        <dbReference type="PROSITE" id="PS51903"/>
    </source>
</evidence>
<accession>A0ABV6ULA0</accession>
<gene>
    <name evidence="4" type="ORF">ACEZDJ_13130</name>
</gene>
<comment type="caution">
    <text evidence="4">The sequence shown here is derived from an EMBL/GenBank/DDBJ whole genome shotgun (WGS) entry which is preliminary data.</text>
</comment>
<dbReference type="Pfam" id="PF02861">
    <property type="entry name" value="Clp_N"/>
    <property type="match status" value="1"/>
</dbReference>
<dbReference type="InterPro" id="IPR036628">
    <property type="entry name" value="Clp_N_dom_sf"/>
</dbReference>
<organism evidence="4 5">
    <name type="scientific">Streptacidiphilus cavernicola</name>
    <dbReference type="NCBI Taxonomy" id="3342716"/>
    <lineage>
        <taxon>Bacteria</taxon>
        <taxon>Bacillati</taxon>
        <taxon>Actinomycetota</taxon>
        <taxon>Actinomycetes</taxon>
        <taxon>Kitasatosporales</taxon>
        <taxon>Streptomycetaceae</taxon>
        <taxon>Streptacidiphilus</taxon>
    </lineage>
</organism>